<reference evidence="6" key="1">
    <citation type="journal article" date="2019" name="Int. J. Syst. Evol. Microbiol.">
        <title>The Global Catalogue of Microorganisms (GCM) 10K type strain sequencing project: providing services to taxonomists for standard genome sequencing and annotation.</title>
        <authorList>
            <consortium name="The Broad Institute Genomics Platform"/>
            <consortium name="The Broad Institute Genome Sequencing Center for Infectious Disease"/>
            <person name="Wu L."/>
            <person name="Ma J."/>
        </authorList>
    </citation>
    <scope>NUCLEOTIDE SEQUENCE [LARGE SCALE GENOMIC DNA]</scope>
    <source>
        <strain evidence="6">ICMP 6774ER</strain>
    </source>
</reference>
<dbReference type="EMBL" id="JBHUFV010000047">
    <property type="protein sequence ID" value="MFD1936110.1"/>
    <property type="molecule type" value="Genomic_DNA"/>
</dbReference>
<evidence type="ECO:0000313" key="6">
    <source>
        <dbReference type="Proteomes" id="UP001597368"/>
    </source>
</evidence>
<dbReference type="Pfam" id="PF01613">
    <property type="entry name" value="Flavin_Reduct"/>
    <property type="match status" value="1"/>
</dbReference>
<evidence type="ECO:0000256" key="2">
    <source>
        <dbReference type="ARBA" id="ARBA00022630"/>
    </source>
</evidence>
<dbReference type="EC" id="1.5.1.-" evidence="5"/>
<dbReference type="InterPro" id="IPR002563">
    <property type="entry name" value="Flavin_Rdtase-like_dom"/>
</dbReference>
<accession>A0ABW4T2E1</accession>
<dbReference type="GO" id="GO:0016491">
    <property type="term" value="F:oxidoreductase activity"/>
    <property type="evidence" value="ECO:0007669"/>
    <property type="project" value="UniProtKB-KW"/>
</dbReference>
<keyword evidence="2" id="KW-0285">Flavoprotein</keyword>
<evidence type="ECO:0000256" key="1">
    <source>
        <dbReference type="ARBA" id="ARBA00001917"/>
    </source>
</evidence>
<feature type="domain" description="Flavin reductase like" evidence="4">
    <location>
        <begin position="20"/>
        <end position="193"/>
    </location>
</feature>
<organism evidence="5 6">
    <name type="scientific">Nonomuraea mangrovi</name>
    <dbReference type="NCBI Taxonomy" id="2316207"/>
    <lineage>
        <taxon>Bacteria</taxon>
        <taxon>Bacillati</taxon>
        <taxon>Actinomycetota</taxon>
        <taxon>Actinomycetes</taxon>
        <taxon>Streptosporangiales</taxon>
        <taxon>Streptosporangiaceae</taxon>
        <taxon>Nonomuraea</taxon>
    </lineage>
</organism>
<evidence type="ECO:0000259" key="4">
    <source>
        <dbReference type="Pfam" id="PF01613"/>
    </source>
</evidence>
<evidence type="ECO:0000256" key="3">
    <source>
        <dbReference type="ARBA" id="ARBA00038054"/>
    </source>
</evidence>
<dbReference type="SUPFAM" id="SSF50475">
    <property type="entry name" value="FMN-binding split barrel"/>
    <property type="match status" value="1"/>
</dbReference>
<dbReference type="InterPro" id="IPR052174">
    <property type="entry name" value="Flavoredoxin"/>
</dbReference>
<dbReference type="PANTHER" id="PTHR43567">
    <property type="entry name" value="FLAVOREDOXIN-RELATED-RELATED"/>
    <property type="match status" value="1"/>
</dbReference>
<dbReference type="Gene3D" id="2.30.110.10">
    <property type="entry name" value="Electron Transport, Fmn-binding Protein, Chain A"/>
    <property type="match status" value="1"/>
</dbReference>
<name>A0ABW4T2E1_9ACTN</name>
<comment type="similarity">
    <text evidence="3">Belongs to the flavoredoxin family.</text>
</comment>
<evidence type="ECO:0000313" key="5">
    <source>
        <dbReference type="EMBL" id="MFD1936110.1"/>
    </source>
</evidence>
<keyword evidence="6" id="KW-1185">Reference proteome</keyword>
<proteinExistence type="inferred from homology"/>
<comment type="cofactor">
    <cofactor evidence="1">
        <name>FMN</name>
        <dbReference type="ChEBI" id="CHEBI:58210"/>
    </cofactor>
</comment>
<dbReference type="RefSeq" id="WP_379576206.1">
    <property type="nucleotide sequence ID" value="NZ_JBHUFV010000047.1"/>
</dbReference>
<keyword evidence="5" id="KW-0560">Oxidoreductase</keyword>
<gene>
    <name evidence="5" type="ORF">ACFSKW_32035</name>
</gene>
<protein>
    <submittedName>
        <fullName evidence="5">Flavin reductase family protein</fullName>
        <ecNumber evidence="5">1.5.1.-</ecNumber>
    </submittedName>
</protein>
<dbReference type="InterPro" id="IPR012349">
    <property type="entry name" value="Split_barrel_FMN-bd"/>
</dbReference>
<dbReference type="PANTHER" id="PTHR43567:SF1">
    <property type="entry name" value="FLAVOREDOXIN"/>
    <property type="match status" value="1"/>
</dbReference>
<dbReference type="Proteomes" id="UP001597368">
    <property type="component" value="Unassembled WGS sequence"/>
</dbReference>
<comment type="caution">
    <text evidence="5">The sequence shown here is derived from an EMBL/GenBank/DDBJ whole genome shotgun (WGS) entry which is preliminary data.</text>
</comment>
<sequence length="208" mass="22459">MHTTDIAAGHVTITPSILYFGTPVVLLSTENEDGSANLAPISSAWALGQVVVMGLGAEGHTGGNLAARPDLVINLPEPRQWAAVERLAPLTGSDPVPPDKRGAFRHEPDKFAAAGLRPEPSELVRPPRVAGCPIQLEARAARVRLDVSDDFLIVEARVLRVHADPRIVVPGTQYVDPALWSPLIYNFRHYFGLGDELGHSFRSETPRG</sequence>